<sequence>MNHILLLLAIILLVSVTSSKLLYRYGVPTLLIFLVMGMLFGSDGPGGVYFDDYETARRICSVGLIFIIFYGGFGTSWKHARPVAAQAVWMASLGVVITAALTGLFCSWLLNCDLWQGMLIGAVISSTDAASVFAILRSRKLNLKGGLASLLEVESGSNDPTAYMLTLIVLRLMGQGGDTHLGLMIALQVGVGLGLGALLGLGTSALLRRVELEIEGLYSILIAAVALLAYALSESVGGNGYLCVYVAGIILGNSHIPRKKSLVPFFDGLSWLMQIALFFTLGLLAFPSRLPEVAVPGTLLFLFVLLVARPVATFAILSWFRTPVKQQVLVSWVGLRGAASIVFAIYAVTYHPLLEHDLFHLVFILCLLSIVIQGTLIPRIAKRLNLVENGESVLKTFTDYEEELPSELVELKIEACSPLAGKRLRDAVFLEGTLVVMLKRNRDVIIPNGATELRVGDRLVLSTQDRDALEQQAEENRC</sequence>
<keyword evidence="4" id="KW-1003">Cell membrane</keyword>
<dbReference type="GO" id="GO:0006813">
    <property type="term" value="P:potassium ion transport"/>
    <property type="evidence" value="ECO:0007669"/>
    <property type="project" value="UniProtKB-KW"/>
</dbReference>
<proteinExistence type="predicted"/>
<accession>A0A9D2KM50</accession>
<evidence type="ECO:0000256" key="3">
    <source>
        <dbReference type="ARBA" id="ARBA00022449"/>
    </source>
</evidence>
<evidence type="ECO:0000313" key="12">
    <source>
        <dbReference type="EMBL" id="HJA08507.1"/>
    </source>
</evidence>
<reference evidence="12" key="2">
    <citation type="submission" date="2021-04" db="EMBL/GenBank/DDBJ databases">
        <authorList>
            <person name="Gilroy R."/>
        </authorList>
    </citation>
    <scope>NUCLEOTIDE SEQUENCE</scope>
    <source>
        <strain evidence="12">CHK186-16707</strain>
    </source>
</reference>
<dbReference type="Gene3D" id="3.30.70.1450">
    <property type="entry name" value="Regulator of K+ conductance, C-terminal domain"/>
    <property type="match status" value="1"/>
</dbReference>
<evidence type="ECO:0000256" key="1">
    <source>
        <dbReference type="ARBA" id="ARBA00004651"/>
    </source>
</evidence>
<evidence type="ECO:0000256" key="6">
    <source>
        <dbReference type="ARBA" id="ARBA00022692"/>
    </source>
</evidence>
<dbReference type="NCBIfam" id="NF003716">
    <property type="entry name" value="PRK05326.1-3"/>
    <property type="match status" value="1"/>
</dbReference>
<reference evidence="12" key="1">
    <citation type="journal article" date="2021" name="PeerJ">
        <title>Extensive microbial diversity within the chicken gut microbiome revealed by metagenomics and culture.</title>
        <authorList>
            <person name="Gilroy R."/>
            <person name="Ravi A."/>
            <person name="Getino M."/>
            <person name="Pursley I."/>
            <person name="Horton D.L."/>
            <person name="Alikhan N.F."/>
            <person name="Baker D."/>
            <person name="Gharbi K."/>
            <person name="Hall N."/>
            <person name="Watson M."/>
            <person name="Adriaenssens E.M."/>
            <person name="Foster-Nyarko E."/>
            <person name="Jarju S."/>
            <person name="Secka A."/>
            <person name="Antonio M."/>
            <person name="Oren A."/>
            <person name="Chaudhuri R.R."/>
            <person name="La Ragione R."/>
            <person name="Hildebrand F."/>
            <person name="Pallen M.J."/>
        </authorList>
    </citation>
    <scope>NUCLEOTIDE SEQUENCE</scope>
    <source>
        <strain evidence="12">CHK186-16707</strain>
    </source>
</reference>
<evidence type="ECO:0000313" key="13">
    <source>
        <dbReference type="Proteomes" id="UP000824225"/>
    </source>
</evidence>
<evidence type="ECO:0000256" key="7">
    <source>
        <dbReference type="ARBA" id="ARBA00022989"/>
    </source>
</evidence>
<feature type="transmembrane region" description="Helical" evidence="10">
    <location>
        <begin position="358"/>
        <end position="377"/>
    </location>
</feature>
<evidence type="ECO:0000256" key="10">
    <source>
        <dbReference type="SAM" id="Phobius"/>
    </source>
</evidence>
<dbReference type="GO" id="GO:0008324">
    <property type="term" value="F:monoatomic cation transmembrane transporter activity"/>
    <property type="evidence" value="ECO:0007669"/>
    <property type="project" value="InterPro"/>
</dbReference>
<evidence type="ECO:0000256" key="4">
    <source>
        <dbReference type="ARBA" id="ARBA00022475"/>
    </source>
</evidence>
<dbReference type="PANTHER" id="PTHR32507:SF7">
    <property type="entry name" value="K(+)_H(+) ANTIPORTER NHAP2"/>
    <property type="match status" value="1"/>
</dbReference>
<dbReference type="InterPro" id="IPR006037">
    <property type="entry name" value="RCK_C"/>
</dbReference>
<name>A0A9D2KM50_9BACT</name>
<dbReference type="InterPro" id="IPR006153">
    <property type="entry name" value="Cation/H_exchanger_TM"/>
</dbReference>
<dbReference type="GO" id="GO:1902600">
    <property type="term" value="P:proton transmembrane transport"/>
    <property type="evidence" value="ECO:0007669"/>
    <property type="project" value="InterPro"/>
</dbReference>
<dbReference type="SUPFAM" id="SSF116726">
    <property type="entry name" value="TrkA C-terminal domain-like"/>
    <property type="match status" value="1"/>
</dbReference>
<keyword evidence="2" id="KW-0813">Transport</keyword>
<dbReference type="GO" id="GO:0005886">
    <property type="term" value="C:plasma membrane"/>
    <property type="evidence" value="ECO:0007669"/>
    <property type="project" value="UniProtKB-SubCell"/>
</dbReference>
<evidence type="ECO:0000259" key="11">
    <source>
        <dbReference type="PROSITE" id="PS51202"/>
    </source>
</evidence>
<feature type="transmembrane region" description="Helical" evidence="10">
    <location>
        <begin position="59"/>
        <end position="77"/>
    </location>
</feature>
<feature type="domain" description="RCK C-terminal" evidence="11">
    <location>
        <begin position="395"/>
        <end position="478"/>
    </location>
</feature>
<keyword evidence="3" id="KW-0050">Antiport</keyword>
<keyword evidence="7 10" id="KW-1133">Transmembrane helix</keyword>
<keyword evidence="6 10" id="KW-0812">Transmembrane</keyword>
<dbReference type="NCBIfam" id="NF003715">
    <property type="entry name" value="PRK05326.1-2"/>
    <property type="match status" value="1"/>
</dbReference>
<evidence type="ECO:0000256" key="8">
    <source>
        <dbReference type="ARBA" id="ARBA00023065"/>
    </source>
</evidence>
<keyword evidence="5" id="KW-0633">Potassium transport</keyword>
<feature type="transmembrane region" description="Helical" evidence="10">
    <location>
        <begin position="89"/>
        <end position="110"/>
    </location>
</feature>
<dbReference type="InterPro" id="IPR038770">
    <property type="entry name" value="Na+/solute_symporter_sf"/>
</dbReference>
<evidence type="ECO:0000256" key="5">
    <source>
        <dbReference type="ARBA" id="ARBA00022538"/>
    </source>
</evidence>
<dbReference type="Proteomes" id="UP000824225">
    <property type="component" value="Unassembled WGS sequence"/>
</dbReference>
<feature type="transmembrane region" description="Helical" evidence="10">
    <location>
        <begin position="332"/>
        <end position="352"/>
    </location>
</feature>
<dbReference type="Pfam" id="PF00999">
    <property type="entry name" value="Na_H_Exchanger"/>
    <property type="match status" value="1"/>
</dbReference>
<dbReference type="PANTHER" id="PTHR32507">
    <property type="entry name" value="NA(+)/H(+) ANTIPORTER 1"/>
    <property type="match status" value="1"/>
</dbReference>
<feature type="transmembrane region" description="Helical" evidence="10">
    <location>
        <begin position="29"/>
        <end position="50"/>
    </location>
</feature>
<keyword evidence="5" id="KW-0630">Potassium</keyword>
<evidence type="ECO:0000256" key="2">
    <source>
        <dbReference type="ARBA" id="ARBA00022448"/>
    </source>
</evidence>
<feature type="transmembrane region" description="Helical" evidence="10">
    <location>
        <begin position="181"/>
        <end position="202"/>
    </location>
</feature>
<dbReference type="InterPro" id="IPR036721">
    <property type="entry name" value="RCK_C_sf"/>
</dbReference>
<dbReference type="Pfam" id="PF02080">
    <property type="entry name" value="TrkA_C"/>
    <property type="match status" value="1"/>
</dbReference>
<keyword evidence="9 10" id="KW-0472">Membrane</keyword>
<comment type="caution">
    <text evidence="12">The sequence shown here is derived from an EMBL/GenBank/DDBJ whole genome shotgun (WGS) entry which is preliminary data.</text>
</comment>
<protein>
    <submittedName>
        <fullName evidence="12">Potassium/proton antiporter</fullName>
    </submittedName>
</protein>
<feature type="transmembrane region" description="Helical" evidence="10">
    <location>
        <begin position="214"/>
        <end position="232"/>
    </location>
</feature>
<dbReference type="AlphaFoldDB" id="A0A9D2KM50"/>
<feature type="transmembrane region" description="Helical" evidence="10">
    <location>
        <begin position="268"/>
        <end position="286"/>
    </location>
</feature>
<feature type="transmembrane region" description="Helical" evidence="10">
    <location>
        <begin position="298"/>
        <end position="320"/>
    </location>
</feature>
<comment type="subcellular location">
    <subcellularLocation>
        <location evidence="1">Cell membrane</location>
        <topology evidence="1">Multi-pass membrane protein</topology>
    </subcellularLocation>
</comment>
<evidence type="ECO:0000256" key="9">
    <source>
        <dbReference type="ARBA" id="ARBA00023136"/>
    </source>
</evidence>
<dbReference type="GO" id="GO:0015297">
    <property type="term" value="F:antiporter activity"/>
    <property type="evidence" value="ECO:0007669"/>
    <property type="project" value="UniProtKB-KW"/>
</dbReference>
<dbReference type="PROSITE" id="PS51202">
    <property type="entry name" value="RCK_C"/>
    <property type="match status" value="1"/>
</dbReference>
<keyword evidence="8" id="KW-0406">Ion transport</keyword>
<dbReference type="EMBL" id="DXAN01000015">
    <property type="protein sequence ID" value="HJA08507.1"/>
    <property type="molecule type" value="Genomic_DNA"/>
</dbReference>
<feature type="transmembrane region" description="Helical" evidence="10">
    <location>
        <begin position="117"/>
        <end position="136"/>
    </location>
</feature>
<gene>
    <name evidence="12" type="ORF">H9962_04890</name>
</gene>
<dbReference type="Gene3D" id="1.20.1530.20">
    <property type="match status" value="1"/>
</dbReference>
<organism evidence="12 13">
    <name type="scientific">Candidatus Mailhella merdigallinarum</name>
    <dbReference type="NCBI Taxonomy" id="2838658"/>
    <lineage>
        <taxon>Bacteria</taxon>
        <taxon>Pseudomonadati</taxon>
        <taxon>Thermodesulfobacteriota</taxon>
        <taxon>Desulfovibrionia</taxon>
        <taxon>Desulfovibrionales</taxon>
        <taxon>Desulfovibrionaceae</taxon>
        <taxon>Mailhella</taxon>
    </lineage>
</organism>